<dbReference type="PROSITE" id="PS00455">
    <property type="entry name" value="AMP_BINDING"/>
    <property type="match status" value="1"/>
</dbReference>
<feature type="domain" description="Carrier" evidence="6">
    <location>
        <begin position="1022"/>
        <end position="1097"/>
    </location>
</feature>
<comment type="caution">
    <text evidence="7">The sequence shown here is derived from an EMBL/GenBank/DDBJ whole genome shotgun (WGS) entry which is preliminary data.</text>
</comment>
<evidence type="ECO:0000313" key="7">
    <source>
        <dbReference type="EMBL" id="PMB23520.1"/>
    </source>
</evidence>
<dbReference type="Gene3D" id="1.10.1200.10">
    <property type="entry name" value="ACP-like"/>
    <property type="match status" value="1"/>
</dbReference>
<dbReference type="PROSITE" id="PS00012">
    <property type="entry name" value="PHOSPHOPANTETHEINE"/>
    <property type="match status" value="1"/>
</dbReference>
<proteinExistence type="inferred from homology"/>
<dbReference type="InterPro" id="IPR000873">
    <property type="entry name" value="AMP-dep_synth/lig_dom"/>
</dbReference>
<comment type="cofactor">
    <cofactor evidence="1">
        <name>pantetheine 4'-phosphate</name>
        <dbReference type="ChEBI" id="CHEBI:47942"/>
    </cofactor>
</comment>
<dbReference type="Gene3D" id="3.40.50.980">
    <property type="match status" value="2"/>
</dbReference>
<dbReference type="Pfam" id="PF02668">
    <property type="entry name" value="TauD"/>
    <property type="match status" value="1"/>
</dbReference>
<dbReference type="FunFam" id="3.40.50.980:FF:000001">
    <property type="entry name" value="Non-ribosomal peptide synthetase"/>
    <property type="match status" value="1"/>
</dbReference>
<evidence type="ECO:0000313" key="8">
    <source>
        <dbReference type="Proteomes" id="UP000235081"/>
    </source>
</evidence>
<dbReference type="Pfam" id="PF00501">
    <property type="entry name" value="AMP-binding"/>
    <property type="match status" value="1"/>
</dbReference>
<dbReference type="InterPro" id="IPR006162">
    <property type="entry name" value="Ppantetheine_attach_site"/>
</dbReference>
<dbReference type="CDD" id="cd05930">
    <property type="entry name" value="A_NRPS"/>
    <property type="match status" value="1"/>
</dbReference>
<dbReference type="SUPFAM" id="SSF52777">
    <property type="entry name" value="CoA-dependent acyltransferases"/>
    <property type="match status" value="4"/>
</dbReference>
<dbReference type="FunFam" id="3.30.559.30:FF:000001">
    <property type="entry name" value="Non-ribosomal peptide synthetase"/>
    <property type="match status" value="1"/>
</dbReference>
<dbReference type="Gene3D" id="3.30.559.10">
    <property type="entry name" value="Chloramphenicol acetyltransferase-like domain"/>
    <property type="match status" value="2"/>
</dbReference>
<dbReference type="InterPro" id="IPR010071">
    <property type="entry name" value="AA_adenyl_dom"/>
</dbReference>
<dbReference type="GO" id="GO:0008610">
    <property type="term" value="P:lipid biosynthetic process"/>
    <property type="evidence" value="ECO:0007669"/>
    <property type="project" value="UniProtKB-ARBA"/>
</dbReference>
<dbReference type="InterPro" id="IPR045851">
    <property type="entry name" value="AMP-bd_C_sf"/>
</dbReference>
<keyword evidence="3" id="KW-0596">Phosphopantetheine</keyword>
<organism evidence="7 8">
    <name type="scientific">Fischerella thermalis CCMEE 5318</name>
    <dbReference type="NCBI Taxonomy" id="2019666"/>
    <lineage>
        <taxon>Bacteria</taxon>
        <taxon>Bacillati</taxon>
        <taxon>Cyanobacteriota</taxon>
        <taxon>Cyanophyceae</taxon>
        <taxon>Nostocales</taxon>
        <taxon>Hapalosiphonaceae</taxon>
        <taxon>Fischerella</taxon>
    </lineage>
</organism>
<dbReference type="InterPro" id="IPR003819">
    <property type="entry name" value="TauD/TfdA-like"/>
</dbReference>
<dbReference type="GO" id="GO:0031177">
    <property type="term" value="F:phosphopantetheine binding"/>
    <property type="evidence" value="ECO:0007669"/>
    <property type="project" value="InterPro"/>
</dbReference>
<dbReference type="PANTHER" id="PTHR45527">
    <property type="entry name" value="NONRIBOSOMAL PEPTIDE SYNTHETASE"/>
    <property type="match status" value="1"/>
</dbReference>
<comment type="similarity">
    <text evidence="2">Belongs to the ATP-dependent AMP-binding enzyme family.</text>
</comment>
<dbReference type="SUPFAM" id="SSF56801">
    <property type="entry name" value="Acetyl-CoA synthetase-like"/>
    <property type="match status" value="1"/>
</dbReference>
<dbReference type="InterPro" id="IPR009081">
    <property type="entry name" value="PP-bd_ACP"/>
</dbReference>
<dbReference type="InterPro" id="IPR025110">
    <property type="entry name" value="AMP-bd_C"/>
</dbReference>
<dbReference type="PANTHER" id="PTHR45527:SF1">
    <property type="entry name" value="FATTY ACID SYNTHASE"/>
    <property type="match status" value="1"/>
</dbReference>
<dbReference type="FunFam" id="3.40.50.12780:FF:000012">
    <property type="entry name" value="Non-ribosomal peptide synthetase"/>
    <property type="match status" value="1"/>
</dbReference>
<dbReference type="GO" id="GO:0016491">
    <property type="term" value="F:oxidoreductase activity"/>
    <property type="evidence" value="ECO:0007669"/>
    <property type="project" value="UniProtKB-KW"/>
</dbReference>
<dbReference type="FunFam" id="3.30.559.10:FF:000012">
    <property type="entry name" value="Non-ribosomal peptide synthetase"/>
    <property type="match status" value="2"/>
</dbReference>
<dbReference type="Pfam" id="PF13193">
    <property type="entry name" value="AMP-binding_C"/>
    <property type="match status" value="1"/>
</dbReference>
<dbReference type="NCBIfam" id="TIGR01733">
    <property type="entry name" value="AA-adenyl-dom"/>
    <property type="match status" value="1"/>
</dbReference>
<dbReference type="Gene3D" id="3.30.300.30">
    <property type="match status" value="1"/>
</dbReference>
<evidence type="ECO:0000256" key="5">
    <source>
        <dbReference type="ARBA" id="ARBA00023002"/>
    </source>
</evidence>
<dbReference type="SMART" id="SM00823">
    <property type="entry name" value="PKS_PP"/>
    <property type="match status" value="1"/>
</dbReference>
<reference evidence="7 8" key="1">
    <citation type="submission" date="2017-07" db="EMBL/GenBank/DDBJ databases">
        <title>Genomes of Fischerella (Mastigocladus) sp. strains.</title>
        <authorList>
            <person name="Miller S.R."/>
        </authorList>
    </citation>
    <scope>NUCLEOTIDE SEQUENCE [LARGE SCALE GENOMIC DNA]</scope>
    <source>
        <strain evidence="7 8">CCMEE 5318</strain>
    </source>
</reference>
<protein>
    <submittedName>
        <fullName evidence="7">Non-ribosomal peptide synthetase</fullName>
    </submittedName>
</protein>
<dbReference type="RefSeq" id="WP_102181448.1">
    <property type="nucleotide sequence ID" value="NZ_NMQE01000279.1"/>
</dbReference>
<dbReference type="InterPro" id="IPR020845">
    <property type="entry name" value="AMP-binding_CS"/>
</dbReference>
<dbReference type="InterPro" id="IPR023213">
    <property type="entry name" value="CAT-like_dom_sf"/>
</dbReference>
<evidence type="ECO:0000259" key="6">
    <source>
        <dbReference type="PROSITE" id="PS50075"/>
    </source>
</evidence>
<dbReference type="InterPro" id="IPR020806">
    <property type="entry name" value="PKS_PP-bd"/>
</dbReference>
<dbReference type="Gene3D" id="2.30.38.10">
    <property type="entry name" value="Luciferase, Domain 3"/>
    <property type="match status" value="1"/>
</dbReference>
<dbReference type="GO" id="GO:0005829">
    <property type="term" value="C:cytosol"/>
    <property type="evidence" value="ECO:0007669"/>
    <property type="project" value="TreeGrafter"/>
</dbReference>
<keyword evidence="5" id="KW-0560">Oxidoreductase</keyword>
<dbReference type="GO" id="GO:0047527">
    <property type="term" value="F:2,3-dihydroxybenzoate-serine ligase activity"/>
    <property type="evidence" value="ECO:0007669"/>
    <property type="project" value="TreeGrafter"/>
</dbReference>
<dbReference type="InterPro" id="IPR001242">
    <property type="entry name" value="Condensation_dom"/>
</dbReference>
<evidence type="ECO:0000256" key="2">
    <source>
        <dbReference type="ARBA" id="ARBA00006432"/>
    </source>
</evidence>
<sequence length="1913" mass="218897">MDSKADEIIKRRSQLSPAKQAILEKRLRGEYKSVTQRKFIHRRSQQNSVPLSFAQQRLWFLAQLEPDSPFYNMPGVVRLQGKLNFKALQDSLQEIIHRHEVLRCNFQIVEDKPVAFISSTKSLLFPVFDISELSATQQVAEVKKLAYQEAQQPFDLSSDLLLRVKLLQLNAEEHILLFTMHHIVSDEWSIGVLVNELATLYQAFCDGRPSPLPELPIQYGDFAIWQQEYLQGEVLRLQKTYWKQQLGGSLPVLQLPTDCPRPAVQSYKGKKHCFTVSKSLTTALKKLSQQAEATLFMTLLATFKTLIYRYSQEDDIIIGTAIANRNLPQIEKLIGFFVNTLVLRTDLSGNPSFLDLLGRVKEVTLDAYNHQDLPFDKLVEEIQPERNLSHNPLFQVWFALNNNSMPPLDIGELTLSISDVDTGTALFDLSLDMVEQQEELIGKFEYNSDLFDADTITRIAEHFQTLLAGIIANPEQQITTLPLLRETEENDLLYKWNNNQVEYSQDQCIHHLFENCVNKTPNSVAVVFQQQQLTYQELNSKANQLAHYLHSLGVNQNVLVGICLDRSVEMIVALLGVLKAGGAYVPLDPAYPEERLSFMLHDSQVSVLLTQQRLVVNLPVQNLPVVCLDRDWEIISQQSEANPVTNSTLDNLAYVIYTSGSTGKSKGVAIAHRSLVNAFHAWKKAYQLDSLTSHLQMASFAFDVFSGDVIRALCSGAKLVLCPREWLLEPEKLYQLMLAEKVDSAEFVPVVLKNLVQYLEKTRQNLHFMRLLVVGSDSLYVKEYQEFQRFCGEQTRLINSYGVTEATIDSTYFEFTEFNLPENGLVPIGRPFANTKIYILDPYLQPVPVGVAGELHIGGVGLAQGYLNRPDLTQEKFILWNGEKRLYKTGDKAKYLADGNIEFLGRLDYQIKLRGFRIELGEIEAVIKQHPYVGEAVVIAREDIPGDKRLVAYFVEKLQKNQQRQLDLDLREFLEQKLPEYMIPAAFVALEALPLTPNGKLDRRALPAPEVTQLLSESDFIAPSTPIEKILLDIWTEVLGIENIGIHHNFFGLGGHSLLATRVVSQIRQVFQIELPLRRIFEKPTIAGLAKDIEKATKANLGVKAKSIEPIARSQQLPISFAQQRLWFLAQLEPDSPFYNMPAAVQLQGKLNVKALEQSFNEIISRHEVLRTNFQTREGQAVAIVSIEKPLTLSIIDISELASNQQQTEVRQQSLQEAQRTFDLNSDLLLRVKLLRLGEEEYLLLLTIHHIAFDGWSIDILVEELATLYQAFCKGQPSPLPQLTIQYADFAAWQRQWLQGDVMEKQLSYWKQQLANLPVLELPTDYPRPKIQTFRGTKQHLELPKELCEEIKALSNREGVTLFMTLVTAFKTLMHYYAKQDDIVIGTDVANRNLPETEKIIGFFVNQLVLRTNLSGDPTFQELLKRVREVTLAAYDHQDMPFDQLVLALKPERDLSRTPLFQSKFVLQNAPTQSLELEGLQLKVKDIDNNTAKFDLLFNISETEQGLIGNLEYSTDLFNASTITKFIQDYEIILRAVVAQPNIKLTTIKETLVKADKQRQDTKQQEFQQARRQKFKAFKFQPKSTAINVSQQELITESFLQSDVNLPLVITPKFSDLNLPIWAENNQELIINKLLKYGGILFRNFAVKQKEDFEQFVSAVCPQLMPYTESSTPRTKLSEKVYTSTEFPADQTIALHNESSYASTYPMKIWFCCIEAANQGGETPIADVRKVFQRIHPRIRERFQEKGWMLVRNYGNGFGLPWQKVFHTTDKAVMEEYCRNANIQVEWKDNNRLRTRQIRPAIAQHPKTGEMVWFNHVVFWHVSSLQTQFREQFFSEFTEEDLPYNTYYGDGCPIEDSVIAEIREIYQQEMIIYPWQKGDILMLDNMLIAHGRKPYSGTRKILTAMGEPCQHSF</sequence>
<evidence type="ECO:0000256" key="1">
    <source>
        <dbReference type="ARBA" id="ARBA00001957"/>
    </source>
</evidence>
<evidence type="ECO:0000256" key="3">
    <source>
        <dbReference type="ARBA" id="ARBA00022450"/>
    </source>
</evidence>
<dbReference type="InterPro" id="IPR036736">
    <property type="entry name" value="ACP-like_sf"/>
</dbReference>
<dbReference type="Proteomes" id="UP000235081">
    <property type="component" value="Unassembled WGS sequence"/>
</dbReference>
<accession>A0A2N6LHF0</accession>
<evidence type="ECO:0000256" key="4">
    <source>
        <dbReference type="ARBA" id="ARBA00022553"/>
    </source>
</evidence>
<keyword evidence="4" id="KW-0597">Phosphoprotein</keyword>
<name>A0A2N6LHF0_9CYAN</name>
<dbReference type="GO" id="GO:0009366">
    <property type="term" value="C:enterobactin synthetase complex"/>
    <property type="evidence" value="ECO:0007669"/>
    <property type="project" value="TreeGrafter"/>
</dbReference>
<gene>
    <name evidence="7" type="ORF">CEN46_10135</name>
</gene>
<dbReference type="InterPro" id="IPR042098">
    <property type="entry name" value="TauD-like_sf"/>
</dbReference>
<dbReference type="SUPFAM" id="SSF47336">
    <property type="entry name" value="ACP-like"/>
    <property type="match status" value="1"/>
</dbReference>
<dbReference type="FunFam" id="1.10.1200.10:FF:000005">
    <property type="entry name" value="Nonribosomal peptide synthetase 1"/>
    <property type="match status" value="1"/>
</dbReference>
<dbReference type="SUPFAM" id="SSF51197">
    <property type="entry name" value="Clavaminate synthase-like"/>
    <property type="match status" value="1"/>
</dbReference>
<dbReference type="FunFam" id="3.30.300.30:FF:000010">
    <property type="entry name" value="Enterobactin synthetase component F"/>
    <property type="match status" value="1"/>
</dbReference>
<dbReference type="Gene3D" id="3.30.559.30">
    <property type="entry name" value="Nonribosomal peptide synthetase, condensation domain"/>
    <property type="match status" value="2"/>
</dbReference>
<dbReference type="CDD" id="cd19531">
    <property type="entry name" value="LCL_NRPS-like"/>
    <property type="match status" value="2"/>
</dbReference>
<dbReference type="GO" id="GO:0009239">
    <property type="term" value="P:enterobactin biosynthetic process"/>
    <property type="evidence" value="ECO:0007669"/>
    <property type="project" value="TreeGrafter"/>
</dbReference>
<dbReference type="Pfam" id="PF00668">
    <property type="entry name" value="Condensation"/>
    <property type="match status" value="2"/>
</dbReference>
<dbReference type="Pfam" id="PF00550">
    <property type="entry name" value="PP-binding"/>
    <property type="match status" value="1"/>
</dbReference>
<dbReference type="Gene3D" id="3.60.130.10">
    <property type="entry name" value="Clavaminate synthase-like"/>
    <property type="match status" value="1"/>
</dbReference>
<dbReference type="GO" id="GO:0043041">
    <property type="term" value="P:amino acid activation for nonribosomal peptide biosynthetic process"/>
    <property type="evidence" value="ECO:0007669"/>
    <property type="project" value="TreeGrafter"/>
</dbReference>
<dbReference type="EMBL" id="NMQE01000279">
    <property type="protein sequence ID" value="PMB23520.1"/>
    <property type="molecule type" value="Genomic_DNA"/>
</dbReference>
<dbReference type="PROSITE" id="PS50075">
    <property type="entry name" value="CARRIER"/>
    <property type="match status" value="1"/>
</dbReference>